<gene>
    <name evidence="1" type="ORF">KOW79_011302</name>
</gene>
<accession>A0A9D3NK09</accession>
<keyword evidence="2" id="KW-1185">Reference proteome</keyword>
<sequence length="101" mass="11435">MSVCGSESYPVKTKFCELKSRKQWRASSLHSETFLIWLIRHSYLLRSEWAFSAQGFIGQQQLLDSAGITILSASYESHDAIGTKRRQQRGAVDLLSAVSPW</sequence>
<evidence type="ECO:0000313" key="1">
    <source>
        <dbReference type="EMBL" id="KAG7324986.1"/>
    </source>
</evidence>
<proteinExistence type="predicted"/>
<evidence type="ECO:0000313" key="2">
    <source>
        <dbReference type="Proteomes" id="UP000824219"/>
    </source>
</evidence>
<protein>
    <submittedName>
        <fullName evidence="1">Uncharacterized protein</fullName>
    </submittedName>
</protein>
<reference evidence="1 2" key="1">
    <citation type="submission" date="2021-06" db="EMBL/GenBank/DDBJ databases">
        <title>Chromosome-level genome assembly of the red-tail catfish (Hemibagrus wyckioides).</title>
        <authorList>
            <person name="Shao F."/>
        </authorList>
    </citation>
    <scope>NUCLEOTIDE SEQUENCE [LARGE SCALE GENOMIC DNA]</scope>
    <source>
        <strain evidence="1">EC202008001</strain>
        <tissue evidence="1">Blood</tissue>
    </source>
</reference>
<name>A0A9D3NK09_9TELE</name>
<dbReference type="Proteomes" id="UP000824219">
    <property type="component" value="Linkage Group LG13"/>
</dbReference>
<dbReference type="EMBL" id="JAHKSW010000013">
    <property type="protein sequence ID" value="KAG7324986.1"/>
    <property type="molecule type" value="Genomic_DNA"/>
</dbReference>
<organism evidence="1 2">
    <name type="scientific">Hemibagrus wyckioides</name>
    <dbReference type="NCBI Taxonomy" id="337641"/>
    <lineage>
        <taxon>Eukaryota</taxon>
        <taxon>Metazoa</taxon>
        <taxon>Chordata</taxon>
        <taxon>Craniata</taxon>
        <taxon>Vertebrata</taxon>
        <taxon>Euteleostomi</taxon>
        <taxon>Actinopterygii</taxon>
        <taxon>Neopterygii</taxon>
        <taxon>Teleostei</taxon>
        <taxon>Ostariophysi</taxon>
        <taxon>Siluriformes</taxon>
        <taxon>Bagridae</taxon>
        <taxon>Hemibagrus</taxon>
    </lineage>
</organism>
<dbReference type="AlphaFoldDB" id="A0A9D3NK09"/>
<comment type="caution">
    <text evidence="1">The sequence shown here is derived from an EMBL/GenBank/DDBJ whole genome shotgun (WGS) entry which is preliminary data.</text>
</comment>